<dbReference type="Pfam" id="PF12697">
    <property type="entry name" value="Abhydrolase_6"/>
    <property type="match status" value="1"/>
</dbReference>
<comment type="caution">
    <text evidence="2">The sequence shown here is derived from an EMBL/GenBank/DDBJ whole genome shotgun (WGS) entry which is preliminary data.</text>
</comment>
<dbReference type="EMBL" id="BMVF01000005">
    <property type="protein sequence ID" value="GHD88244.1"/>
    <property type="molecule type" value="Genomic_DNA"/>
</dbReference>
<organism evidence="2 3">
    <name type="scientific">Streptomyces naganishii JCM 4654</name>
    <dbReference type="NCBI Taxonomy" id="1306179"/>
    <lineage>
        <taxon>Bacteria</taxon>
        <taxon>Bacillati</taxon>
        <taxon>Actinomycetota</taxon>
        <taxon>Actinomycetes</taxon>
        <taxon>Kitasatosporales</taxon>
        <taxon>Streptomycetaceae</taxon>
        <taxon>Streptomyces</taxon>
    </lineage>
</organism>
<dbReference type="InterPro" id="IPR000073">
    <property type="entry name" value="AB_hydrolase_1"/>
</dbReference>
<evidence type="ECO:0000313" key="2">
    <source>
        <dbReference type="EMBL" id="GHD88244.1"/>
    </source>
</evidence>
<proteinExistence type="predicted"/>
<dbReference type="AlphaFoldDB" id="A0A918Y304"/>
<dbReference type="RefSeq" id="WP_373297993.1">
    <property type="nucleotide sequence ID" value="NZ_BMVF01000005.1"/>
</dbReference>
<evidence type="ECO:0000313" key="3">
    <source>
        <dbReference type="Proteomes" id="UP000608955"/>
    </source>
</evidence>
<dbReference type="GO" id="GO:0003824">
    <property type="term" value="F:catalytic activity"/>
    <property type="evidence" value="ECO:0007669"/>
    <property type="project" value="UniProtKB-ARBA"/>
</dbReference>
<evidence type="ECO:0000259" key="1">
    <source>
        <dbReference type="Pfam" id="PF12697"/>
    </source>
</evidence>
<accession>A0A918Y304</accession>
<name>A0A918Y304_9ACTN</name>
<dbReference type="Proteomes" id="UP000608955">
    <property type="component" value="Unassembled WGS sequence"/>
</dbReference>
<gene>
    <name evidence="2" type="ORF">GCM10010508_23500</name>
</gene>
<reference evidence="2" key="1">
    <citation type="journal article" date="2014" name="Int. J. Syst. Evol. Microbiol.">
        <title>Complete genome sequence of Corynebacterium casei LMG S-19264T (=DSM 44701T), isolated from a smear-ripened cheese.</title>
        <authorList>
            <consortium name="US DOE Joint Genome Institute (JGI-PGF)"/>
            <person name="Walter F."/>
            <person name="Albersmeier A."/>
            <person name="Kalinowski J."/>
            <person name="Ruckert C."/>
        </authorList>
    </citation>
    <scope>NUCLEOTIDE SEQUENCE</scope>
    <source>
        <strain evidence="2">JCM 4654</strain>
    </source>
</reference>
<dbReference type="InterPro" id="IPR029058">
    <property type="entry name" value="AB_hydrolase_fold"/>
</dbReference>
<dbReference type="SUPFAM" id="SSF53474">
    <property type="entry name" value="alpha/beta-Hydrolases"/>
    <property type="match status" value="1"/>
</dbReference>
<sequence>MLVLAGEVDLNSPPPAMAEYGGLFPRAELVVQPGAGHFPWLDDPARFVAAVGAFLR</sequence>
<keyword evidence="3" id="KW-1185">Reference proteome</keyword>
<protein>
    <recommendedName>
        <fullName evidence="1">AB hydrolase-1 domain-containing protein</fullName>
    </recommendedName>
</protein>
<dbReference type="Gene3D" id="3.40.50.1820">
    <property type="entry name" value="alpha/beta hydrolase"/>
    <property type="match status" value="1"/>
</dbReference>
<feature type="domain" description="AB hydrolase-1" evidence="1">
    <location>
        <begin position="9"/>
        <end position="50"/>
    </location>
</feature>
<reference evidence="2" key="2">
    <citation type="submission" date="2020-09" db="EMBL/GenBank/DDBJ databases">
        <authorList>
            <person name="Sun Q."/>
            <person name="Ohkuma M."/>
        </authorList>
    </citation>
    <scope>NUCLEOTIDE SEQUENCE</scope>
    <source>
        <strain evidence="2">JCM 4654</strain>
    </source>
</reference>